<evidence type="ECO:0000256" key="1">
    <source>
        <dbReference type="SAM" id="MobiDB-lite"/>
    </source>
</evidence>
<proteinExistence type="predicted"/>
<dbReference type="AlphaFoldDB" id="A0A1Y6IYF8"/>
<dbReference type="Proteomes" id="UP001283366">
    <property type="component" value="Unassembled WGS sequence"/>
</dbReference>
<evidence type="ECO:0000313" key="5">
    <source>
        <dbReference type="Proteomes" id="UP001283366"/>
    </source>
</evidence>
<reference evidence="2 5" key="2">
    <citation type="submission" date="2023-11" db="EMBL/GenBank/DDBJ databases">
        <title>Plant-associative lifestyle of Vibrio porteresiae and its evolutionary dynamics.</title>
        <authorList>
            <person name="Rameshkumar N."/>
            <person name="Kirti K."/>
        </authorList>
    </citation>
    <scope>NUCLEOTIDE SEQUENCE [LARGE SCALE GENOMIC DNA]</scope>
    <source>
        <strain evidence="2 5">MSSRF38</strain>
    </source>
</reference>
<feature type="region of interest" description="Disordered" evidence="1">
    <location>
        <begin position="66"/>
        <end position="110"/>
    </location>
</feature>
<accession>A0A1Y6IYF8</accession>
<dbReference type="OrthoDB" id="5873980at2"/>
<evidence type="ECO:0000313" key="3">
    <source>
        <dbReference type="EMBL" id="SMS02051.1"/>
    </source>
</evidence>
<evidence type="ECO:0000313" key="4">
    <source>
        <dbReference type="Proteomes" id="UP000196125"/>
    </source>
</evidence>
<name>A0A1Y6IYF8_9VIBR</name>
<organism evidence="3 4">
    <name type="scientific">Vibrio mangrovi</name>
    <dbReference type="NCBI Taxonomy" id="474394"/>
    <lineage>
        <taxon>Bacteria</taxon>
        <taxon>Pseudomonadati</taxon>
        <taxon>Pseudomonadota</taxon>
        <taxon>Gammaproteobacteria</taxon>
        <taxon>Vibrionales</taxon>
        <taxon>Vibrionaceae</taxon>
        <taxon>Vibrio</taxon>
    </lineage>
</organism>
<gene>
    <name evidence="2" type="ORF">SBX37_21785</name>
    <name evidence="3" type="ORF">VIM7927_03365</name>
</gene>
<dbReference type="RefSeq" id="WP_087482079.1">
    <property type="nucleotide sequence ID" value="NZ_AP024884.1"/>
</dbReference>
<sequence length="110" mass="12577">MNRKTAAYHYSYESNLFVGTSTVFIEHGYDHYIKPQCATFTPPPEHDSTTQQCRYLRESDRWEVEAIPEAEQETQSDLLGSESSVTNEQTSSGQSKPGAMRRLLNRLTSR</sequence>
<dbReference type="EMBL" id="JAWRCO010000002">
    <property type="protein sequence ID" value="MDW6005507.1"/>
    <property type="molecule type" value="Genomic_DNA"/>
</dbReference>
<keyword evidence="5" id="KW-1185">Reference proteome</keyword>
<protein>
    <submittedName>
        <fullName evidence="3">Uncharacterized protein</fullName>
    </submittedName>
</protein>
<dbReference type="EMBL" id="FXXI01000008">
    <property type="protein sequence ID" value="SMS02051.1"/>
    <property type="molecule type" value="Genomic_DNA"/>
</dbReference>
<dbReference type="Proteomes" id="UP000196125">
    <property type="component" value="Unassembled WGS sequence"/>
</dbReference>
<evidence type="ECO:0000313" key="2">
    <source>
        <dbReference type="EMBL" id="MDW6005507.1"/>
    </source>
</evidence>
<reference evidence="3 4" key="1">
    <citation type="submission" date="2017-05" db="EMBL/GenBank/DDBJ databases">
        <authorList>
            <person name="Song R."/>
            <person name="Chenine A.L."/>
            <person name="Ruprecht R.M."/>
        </authorList>
    </citation>
    <scope>NUCLEOTIDE SEQUENCE [LARGE SCALE GENOMIC DNA]</scope>
    <source>
        <strain evidence="3 4">CECT 7927</strain>
    </source>
</reference>
<feature type="compositionally biased region" description="Polar residues" evidence="1">
    <location>
        <begin position="75"/>
        <end position="95"/>
    </location>
</feature>